<dbReference type="Ensembl" id="ENSZALT00000016861.1">
    <property type="protein sequence ID" value="ENSZALP00000012254.1"/>
    <property type="gene ID" value="ENSZALG00000010309.1"/>
</dbReference>
<sequence length="141" mass="15279">MGTSTCVLPTFRSQVPAKSWITPCLQCKVCSGRAASVWSCPWQGHCLPAEMSLSAVTALLLLLWRTHPATRRATHSFLWQCLCLDLRVLGAVGHICFTAAESQNSLQERTGLFIGQSPTALDYTALALGLAARGEHGFKGY</sequence>
<reference evidence="1" key="1">
    <citation type="submission" date="2025-08" db="UniProtKB">
        <authorList>
            <consortium name="Ensembl"/>
        </authorList>
    </citation>
    <scope>IDENTIFICATION</scope>
</reference>
<dbReference type="AlphaFoldDB" id="A0A8D2MUC9"/>
<keyword evidence="2" id="KW-1185">Reference proteome</keyword>
<proteinExistence type="predicted"/>
<evidence type="ECO:0000313" key="1">
    <source>
        <dbReference type="Ensembl" id="ENSZALP00000012254.1"/>
    </source>
</evidence>
<dbReference type="Proteomes" id="UP000694413">
    <property type="component" value="Unassembled WGS sequence"/>
</dbReference>
<name>A0A8D2MUC9_ZONAL</name>
<reference evidence="1" key="2">
    <citation type="submission" date="2025-09" db="UniProtKB">
        <authorList>
            <consortium name="Ensembl"/>
        </authorList>
    </citation>
    <scope>IDENTIFICATION</scope>
</reference>
<accession>A0A8D2MUC9</accession>
<evidence type="ECO:0000313" key="2">
    <source>
        <dbReference type="Proteomes" id="UP000694413"/>
    </source>
</evidence>
<organism evidence="1 2">
    <name type="scientific">Zonotrichia albicollis</name>
    <name type="common">White-throated sparrow</name>
    <name type="synonym">Fringilla albicollis</name>
    <dbReference type="NCBI Taxonomy" id="44394"/>
    <lineage>
        <taxon>Eukaryota</taxon>
        <taxon>Metazoa</taxon>
        <taxon>Chordata</taxon>
        <taxon>Craniata</taxon>
        <taxon>Vertebrata</taxon>
        <taxon>Euteleostomi</taxon>
        <taxon>Archelosauria</taxon>
        <taxon>Archosauria</taxon>
        <taxon>Dinosauria</taxon>
        <taxon>Saurischia</taxon>
        <taxon>Theropoda</taxon>
        <taxon>Coelurosauria</taxon>
        <taxon>Aves</taxon>
        <taxon>Neognathae</taxon>
        <taxon>Neoaves</taxon>
        <taxon>Telluraves</taxon>
        <taxon>Australaves</taxon>
        <taxon>Passeriformes</taxon>
        <taxon>Passerellidae</taxon>
        <taxon>Zonotrichia</taxon>
    </lineage>
</organism>
<protein>
    <submittedName>
        <fullName evidence="1">Uncharacterized protein</fullName>
    </submittedName>
</protein>